<evidence type="ECO:0000313" key="6">
    <source>
        <dbReference type="Proteomes" id="UP001347796"/>
    </source>
</evidence>
<dbReference type="AlphaFoldDB" id="A0AAN8PRM0"/>
<comment type="caution">
    <text evidence="4">The sequence shown here is derived from an EMBL/GenBank/DDBJ whole genome shotgun (WGS) entry which is preliminary data.</text>
</comment>
<evidence type="ECO:0000256" key="1">
    <source>
        <dbReference type="PROSITE-ProRule" id="PRU00047"/>
    </source>
</evidence>
<evidence type="ECO:0000256" key="2">
    <source>
        <dbReference type="SAM" id="MobiDB-lite"/>
    </source>
</evidence>
<evidence type="ECO:0000313" key="4">
    <source>
        <dbReference type="EMBL" id="KAK6175530.1"/>
    </source>
</evidence>
<dbReference type="GO" id="GO:0003676">
    <property type="term" value="F:nucleic acid binding"/>
    <property type="evidence" value="ECO:0007669"/>
    <property type="project" value="InterPro"/>
</dbReference>
<feature type="region of interest" description="Disordered" evidence="2">
    <location>
        <begin position="221"/>
        <end position="245"/>
    </location>
</feature>
<organism evidence="4 6">
    <name type="scientific">Patella caerulea</name>
    <name type="common">Rayed Mediterranean limpet</name>
    <dbReference type="NCBI Taxonomy" id="87958"/>
    <lineage>
        <taxon>Eukaryota</taxon>
        <taxon>Metazoa</taxon>
        <taxon>Spiralia</taxon>
        <taxon>Lophotrochozoa</taxon>
        <taxon>Mollusca</taxon>
        <taxon>Gastropoda</taxon>
        <taxon>Patellogastropoda</taxon>
        <taxon>Patelloidea</taxon>
        <taxon>Patellidae</taxon>
        <taxon>Patella</taxon>
    </lineage>
</organism>
<evidence type="ECO:0000313" key="5">
    <source>
        <dbReference type="EMBL" id="KAK6175531.1"/>
    </source>
</evidence>
<dbReference type="InterPro" id="IPR001878">
    <property type="entry name" value="Znf_CCHC"/>
</dbReference>
<feature type="domain" description="CCHC-type" evidence="3">
    <location>
        <begin position="195"/>
        <end position="209"/>
    </location>
</feature>
<keyword evidence="6" id="KW-1185">Reference proteome</keyword>
<dbReference type="Pfam" id="PF00098">
    <property type="entry name" value="zf-CCHC"/>
    <property type="match status" value="1"/>
</dbReference>
<keyword evidence="1" id="KW-0863">Zinc-finger</keyword>
<dbReference type="SUPFAM" id="SSF57756">
    <property type="entry name" value="Retrovirus zinc finger-like domains"/>
    <property type="match status" value="1"/>
</dbReference>
<proteinExistence type="predicted"/>
<protein>
    <recommendedName>
        <fullName evidence="3">CCHC-type domain-containing protein</fullName>
    </recommendedName>
</protein>
<dbReference type="Proteomes" id="UP001347796">
    <property type="component" value="Unassembled WGS sequence"/>
</dbReference>
<dbReference type="PROSITE" id="PS50158">
    <property type="entry name" value="ZF_CCHC"/>
    <property type="match status" value="1"/>
</dbReference>
<keyword evidence="1" id="KW-0862">Zinc</keyword>
<dbReference type="Gene3D" id="4.10.60.10">
    <property type="entry name" value="Zinc finger, CCHC-type"/>
    <property type="match status" value="1"/>
</dbReference>
<reference evidence="4 6" key="1">
    <citation type="submission" date="2024-01" db="EMBL/GenBank/DDBJ databases">
        <title>The genome of the rayed Mediterranean limpet Patella caerulea (Linnaeus, 1758).</title>
        <authorList>
            <person name="Anh-Thu Weber A."/>
            <person name="Halstead-Nussloch G."/>
        </authorList>
    </citation>
    <scope>NUCLEOTIDE SEQUENCE [LARGE SCALE GENOMIC DNA]</scope>
    <source>
        <strain evidence="4">AATW-2023a</strain>
        <tissue evidence="4">Whole specimen</tissue>
    </source>
</reference>
<keyword evidence="1" id="KW-0479">Metal-binding</keyword>
<gene>
    <name evidence="4" type="ORF">SNE40_013977</name>
    <name evidence="5" type="ORF">SNE40_013978</name>
</gene>
<dbReference type="EMBL" id="JAZGQO010000010">
    <property type="protein sequence ID" value="KAK6175530.1"/>
    <property type="molecule type" value="Genomic_DNA"/>
</dbReference>
<name>A0AAN8PRM0_PATCE</name>
<accession>A0AAN8PRM0</accession>
<evidence type="ECO:0000259" key="3">
    <source>
        <dbReference type="PROSITE" id="PS50158"/>
    </source>
</evidence>
<sequence>MQNIRATKTTVGPEGVSVTNELNRENTILISPVCGETKLSSVELLTFILAHDNFDIKHIKCLQNIGNGNFYLTVDSQQSKDIFVGLFESFTINDLEYESKGTIKAIWEYPVDSIPIVIYNLFYEIDNKDIARKISNYADVIRCERPCYKNFPTIESGVRIIHVKRVFKPIPSHIFIKGLRVGVKYEGQIRYNKICFNCGEQGHLGRDCPLPDKRTNKSNFSPIPEDFPPLQSSPSTELPITPDPYRNIDELPITPKMDLNLEYSPQENCTTENDETELKQTHSDTFDPNNDVNKEEHKIIDTLMDFNINKNDDAVKEAQETECTSADYVKIQDSKNTKKRNISNNEDVTDKKLRMKSPIVEVFNRLTRKN</sequence>
<dbReference type="GO" id="GO:0008270">
    <property type="term" value="F:zinc ion binding"/>
    <property type="evidence" value="ECO:0007669"/>
    <property type="project" value="UniProtKB-KW"/>
</dbReference>
<dbReference type="InterPro" id="IPR036875">
    <property type="entry name" value="Znf_CCHC_sf"/>
</dbReference>
<dbReference type="SMART" id="SM00343">
    <property type="entry name" value="ZnF_C2HC"/>
    <property type="match status" value="1"/>
</dbReference>
<dbReference type="EMBL" id="JAZGQO010000010">
    <property type="protein sequence ID" value="KAK6175531.1"/>
    <property type="molecule type" value="Genomic_DNA"/>
</dbReference>